<accession>A0A4U5P022</accession>
<evidence type="ECO:0000313" key="2">
    <source>
        <dbReference type="EMBL" id="TKR88953.1"/>
    </source>
</evidence>
<keyword evidence="3" id="KW-1185">Reference proteome</keyword>
<evidence type="ECO:0000313" key="3">
    <source>
        <dbReference type="Proteomes" id="UP000298663"/>
    </source>
</evidence>
<gene>
    <name evidence="2" type="ORF">L596_013120</name>
</gene>
<dbReference type="AlphaFoldDB" id="A0A4U5P022"/>
<dbReference type="Proteomes" id="UP000298663">
    <property type="component" value="Unassembled WGS sequence"/>
</dbReference>
<reference evidence="2 3" key="2">
    <citation type="journal article" date="2019" name="G3 (Bethesda)">
        <title>Hybrid Assembly of the Genome of the Entomopathogenic Nematode Steinernema carpocapsae Identifies the X-Chromosome.</title>
        <authorList>
            <person name="Serra L."/>
            <person name="Macchietto M."/>
            <person name="Macias-Munoz A."/>
            <person name="McGill C.J."/>
            <person name="Rodriguez I.M."/>
            <person name="Rodriguez B."/>
            <person name="Murad R."/>
            <person name="Mortazavi A."/>
        </authorList>
    </citation>
    <scope>NUCLEOTIDE SEQUENCE [LARGE SCALE GENOMIC DNA]</scope>
    <source>
        <strain evidence="2 3">ALL</strain>
    </source>
</reference>
<reference evidence="2 3" key="1">
    <citation type="journal article" date="2015" name="Genome Biol.">
        <title>Comparative genomics of Steinernema reveals deeply conserved gene regulatory networks.</title>
        <authorList>
            <person name="Dillman A.R."/>
            <person name="Macchietto M."/>
            <person name="Porter C.F."/>
            <person name="Rogers A."/>
            <person name="Williams B."/>
            <person name="Antoshechkin I."/>
            <person name="Lee M.M."/>
            <person name="Goodwin Z."/>
            <person name="Lu X."/>
            <person name="Lewis E.E."/>
            <person name="Goodrich-Blair H."/>
            <person name="Stock S.P."/>
            <person name="Adams B.J."/>
            <person name="Sternberg P.W."/>
            <person name="Mortazavi A."/>
        </authorList>
    </citation>
    <scope>NUCLEOTIDE SEQUENCE [LARGE SCALE GENOMIC DNA]</scope>
    <source>
        <strain evidence="2 3">ALL</strain>
    </source>
</reference>
<name>A0A4U5P022_STECR</name>
<dbReference type="Pfam" id="PF05075">
    <property type="entry name" value="DUF684"/>
    <property type="match status" value="1"/>
</dbReference>
<comment type="caution">
    <text evidence="2">The sequence shown here is derived from an EMBL/GenBank/DDBJ whole genome shotgun (WGS) entry which is preliminary data.</text>
</comment>
<sequence>MATMQPLWLLLFCSLFSWVQSGPPHKWLNPLHGPDEMARFEGDQLEGHEDQEVLDHQAYEVTLGEPDGSSVVRLKAELTEEQESARTAFTRIEAVLALAEKVYPEAKVLKNAVGYLLSDVIPQPDTPMDKLRQQVTDLSTQVQKGFGNIEMLINKVQFEQDVANPSKKMSEALNSYLNDNGNKKRKQVLFETCVQVSPCTALEIFDTNIFRNNPGYIDKFLNNTEYGHNEIYQLRSYLVNTTTSLMISCTFCEQMIQLELKSMADRNINKARDFANAILVELDDAYHKQQYEYWPTNLKNYLTPYLESTVDKIDDFNDAAQKVCDHIKAKYSIARTDVFRTDNFACIAYGDPCHTEWDSPDWNKYYSSLKDWCHDNLLVIKRGKRAYMIYRQSSSEKDYPLYKNRIEAFKQTMNDLYPTTSQGYIDSKSVTGYTLQKLFDKANFNQNFPAMVFLPVYYKYGCAINGPRNMGYAGIDQPTNGNTNAMVKLSYDGHYDEYFIWKIATYTSPNMFNFFIGL</sequence>
<keyword evidence="1" id="KW-0732">Signal</keyword>
<organism evidence="2 3">
    <name type="scientific">Steinernema carpocapsae</name>
    <name type="common">Entomopathogenic nematode</name>
    <dbReference type="NCBI Taxonomy" id="34508"/>
    <lineage>
        <taxon>Eukaryota</taxon>
        <taxon>Metazoa</taxon>
        <taxon>Ecdysozoa</taxon>
        <taxon>Nematoda</taxon>
        <taxon>Chromadorea</taxon>
        <taxon>Rhabditida</taxon>
        <taxon>Tylenchina</taxon>
        <taxon>Panagrolaimomorpha</taxon>
        <taxon>Strongyloidoidea</taxon>
        <taxon>Steinernematidae</taxon>
        <taxon>Steinernema</taxon>
    </lineage>
</organism>
<protein>
    <submittedName>
        <fullName evidence="2">Uncharacterized protein</fullName>
    </submittedName>
</protein>
<proteinExistence type="predicted"/>
<evidence type="ECO:0000256" key="1">
    <source>
        <dbReference type="SAM" id="SignalP"/>
    </source>
</evidence>
<feature type="signal peptide" evidence="1">
    <location>
        <begin position="1"/>
        <end position="21"/>
    </location>
</feature>
<dbReference type="EMBL" id="AZBU02000003">
    <property type="protein sequence ID" value="TKR88953.1"/>
    <property type="molecule type" value="Genomic_DNA"/>
</dbReference>
<feature type="chain" id="PRO_5021013012" evidence="1">
    <location>
        <begin position="22"/>
        <end position="518"/>
    </location>
</feature>
<dbReference type="InterPro" id="IPR007767">
    <property type="entry name" value="DUF684"/>
</dbReference>